<proteinExistence type="predicted"/>
<comment type="caution">
    <text evidence="2">The sequence shown here is derived from an EMBL/GenBank/DDBJ whole genome shotgun (WGS) entry which is preliminary data.</text>
</comment>
<dbReference type="RefSeq" id="WP_267537641.1">
    <property type="nucleotide sequence ID" value="NZ_JAPNKA010000001.1"/>
</dbReference>
<name>A0ABT4ABD2_9BACT</name>
<gene>
    <name evidence="2" type="ORF">OV287_30915</name>
</gene>
<sequence length="254" mass="28543">MRTKVLHVVGERFAGFSHENPEEVVTLSQLERMLGNGTLQGDVTLLIGQGIPDEGLRRLREQTRHAPHGKRVTLEPGPSALERASSRLAHKHLEQNIMITLPETMVEGERYVSSLLLDDRCAELSDHMTGQHIQGMVLIEAARQMMLAVTERYFLKDRDRSHYFVINQIDATYHAFGFPLGMDVEYHILEHKEGKRGSLSSEVKVCFVQGGELLTEVKIRFTVYDAAFLSQREAEKARQAIARGTPAQSLPKAG</sequence>
<evidence type="ECO:0000259" key="1">
    <source>
        <dbReference type="Pfam" id="PF03756"/>
    </source>
</evidence>
<organism evidence="2 3">
    <name type="scientific">Archangium lansingense</name>
    <dbReference type="NCBI Taxonomy" id="2995310"/>
    <lineage>
        <taxon>Bacteria</taxon>
        <taxon>Pseudomonadati</taxon>
        <taxon>Myxococcota</taxon>
        <taxon>Myxococcia</taxon>
        <taxon>Myxococcales</taxon>
        <taxon>Cystobacterineae</taxon>
        <taxon>Archangiaceae</taxon>
        <taxon>Archangium</taxon>
    </lineage>
</organism>
<evidence type="ECO:0000313" key="3">
    <source>
        <dbReference type="Proteomes" id="UP001207654"/>
    </source>
</evidence>
<accession>A0ABT4ABD2</accession>
<protein>
    <submittedName>
        <fullName evidence="2">AfsA-related hotdog domain-containing protein</fullName>
    </submittedName>
</protein>
<dbReference type="EMBL" id="JAPNKA010000001">
    <property type="protein sequence ID" value="MCY1078881.1"/>
    <property type="molecule type" value="Genomic_DNA"/>
</dbReference>
<keyword evidence="3" id="KW-1185">Reference proteome</keyword>
<dbReference type="InterPro" id="IPR005509">
    <property type="entry name" value="AfsA_hotdog_dom"/>
</dbReference>
<dbReference type="Proteomes" id="UP001207654">
    <property type="component" value="Unassembled WGS sequence"/>
</dbReference>
<dbReference type="Pfam" id="PF03756">
    <property type="entry name" value="AfsA"/>
    <property type="match status" value="1"/>
</dbReference>
<feature type="domain" description="A-factor biosynthesis hotdog" evidence="1">
    <location>
        <begin position="90"/>
        <end position="222"/>
    </location>
</feature>
<evidence type="ECO:0000313" key="2">
    <source>
        <dbReference type="EMBL" id="MCY1078881.1"/>
    </source>
</evidence>
<reference evidence="2 3" key="1">
    <citation type="submission" date="2022-11" db="EMBL/GenBank/DDBJ databases">
        <title>Minimal conservation of predation-associated metabolite biosynthetic gene clusters underscores biosynthetic potential of Myxococcota including descriptions for ten novel species: Archangium lansinium sp. nov., Myxococcus landrumus sp. nov., Nannocystis bai.</title>
        <authorList>
            <person name="Ahearne A."/>
            <person name="Stevens C."/>
            <person name="Phillips K."/>
        </authorList>
    </citation>
    <scope>NUCLEOTIDE SEQUENCE [LARGE SCALE GENOMIC DNA]</scope>
    <source>
        <strain evidence="2 3">MIWBW</strain>
    </source>
</reference>